<dbReference type="STRING" id="228230.RMCC_0372"/>
<gene>
    <name evidence="2" type="ORF">RMCC_0372</name>
</gene>
<proteinExistence type="predicted"/>
<feature type="coiled-coil region" evidence="1">
    <location>
        <begin position="26"/>
        <end position="83"/>
    </location>
</feature>
<dbReference type="AlphaFoldDB" id="A0A100W8K8"/>
<reference evidence="3" key="2">
    <citation type="submission" date="2016-02" db="EMBL/GenBank/DDBJ databases">
        <title>Draft genome sequence of five rapidly growing Mycobacterium species.</title>
        <authorList>
            <person name="Katahira K."/>
            <person name="Gotou Y."/>
            <person name="Iida K."/>
            <person name="Ogura Y."/>
            <person name="Hayashi T."/>
        </authorList>
    </citation>
    <scope>NUCLEOTIDE SEQUENCE [LARGE SCALE GENOMIC DNA]</scope>
    <source>
        <strain evidence="3">JCM15298</strain>
    </source>
</reference>
<name>A0A100W8K8_MYCCR</name>
<keyword evidence="1" id="KW-0175">Coiled coil</keyword>
<comment type="caution">
    <text evidence="2">The sequence shown here is derived from an EMBL/GenBank/DDBJ whole genome shotgun (WGS) entry which is preliminary data.</text>
</comment>
<evidence type="ECO:0000313" key="3">
    <source>
        <dbReference type="Proteomes" id="UP000069443"/>
    </source>
</evidence>
<dbReference type="EMBL" id="BCSY01000011">
    <property type="protein sequence ID" value="GAS93406.1"/>
    <property type="molecule type" value="Genomic_DNA"/>
</dbReference>
<organism evidence="2 3">
    <name type="scientific">Mycolicibacterium canariasense</name>
    <name type="common">Mycobacterium canariasense</name>
    <dbReference type="NCBI Taxonomy" id="228230"/>
    <lineage>
        <taxon>Bacteria</taxon>
        <taxon>Bacillati</taxon>
        <taxon>Actinomycetota</taxon>
        <taxon>Actinomycetes</taxon>
        <taxon>Mycobacteriales</taxon>
        <taxon>Mycobacteriaceae</taxon>
        <taxon>Mycolicibacterium</taxon>
    </lineage>
</organism>
<protein>
    <submittedName>
        <fullName evidence="2">Uncharacterized protein</fullName>
    </submittedName>
</protein>
<dbReference type="Proteomes" id="UP000069443">
    <property type="component" value="Unassembled WGS sequence"/>
</dbReference>
<reference evidence="3" key="1">
    <citation type="journal article" date="2016" name="Genome Announc.">
        <title>Draft Genome Sequences of Five Rapidly Growing Mycobacterium Species, M. thermoresistibile, M. fortuitum subsp. acetamidolyticum, M. canariasense, M. brisbanense, and M. novocastrense.</title>
        <authorList>
            <person name="Katahira K."/>
            <person name="Ogura Y."/>
            <person name="Gotoh Y."/>
            <person name="Hayashi T."/>
        </authorList>
    </citation>
    <scope>NUCLEOTIDE SEQUENCE [LARGE SCALE GENOMIC DNA]</scope>
    <source>
        <strain evidence="3">JCM15298</strain>
    </source>
</reference>
<keyword evidence="3" id="KW-1185">Reference proteome</keyword>
<accession>A0A100W8K8</accession>
<evidence type="ECO:0000256" key="1">
    <source>
        <dbReference type="SAM" id="Coils"/>
    </source>
</evidence>
<evidence type="ECO:0000313" key="2">
    <source>
        <dbReference type="EMBL" id="GAS93406.1"/>
    </source>
</evidence>
<sequence length="88" mass="10190">MDVTLDDAVVRRLTQPSERAQAELFAEVLRDEIATMTAKISKAESDWRRRCQVKGYVEPPGRIAVVLERIEEATRMLDAIDERFLRTR</sequence>